<protein>
    <submittedName>
        <fullName evidence="3">Uncharacterized protein</fullName>
    </submittedName>
</protein>
<sequence length="97" mass="11461">MIVCSLHPSLVMFLFGCATLHRIRYRRRIQPSDSQHNYEIHRTNRQLLHMLTLQVVIVIVSTSSFYLYKLHRGIIDPFDFFVVVNSTMEITQVYSAF</sequence>
<dbReference type="Proteomes" id="UP000663852">
    <property type="component" value="Unassembled WGS sequence"/>
</dbReference>
<evidence type="ECO:0000313" key="3">
    <source>
        <dbReference type="EMBL" id="CAF1491238.1"/>
    </source>
</evidence>
<keyword evidence="1" id="KW-1133">Transmembrane helix</keyword>
<evidence type="ECO:0000256" key="1">
    <source>
        <dbReference type="SAM" id="Phobius"/>
    </source>
</evidence>
<gene>
    <name evidence="3" type="ORF">EDS130_LOCUS42038</name>
    <name evidence="2" type="ORF">XAT740_LOCUS36613</name>
</gene>
<dbReference type="Proteomes" id="UP000663828">
    <property type="component" value="Unassembled WGS sequence"/>
</dbReference>
<dbReference type="EMBL" id="CAJNOR010003774">
    <property type="protein sequence ID" value="CAF1446368.1"/>
    <property type="molecule type" value="Genomic_DNA"/>
</dbReference>
<evidence type="ECO:0000313" key="4">
    <source>
        <dbReference type="Proteomes" id="UP000663828"/>
    </source>
</evidence>
<accession>A0A815SFF3</accession>
<comment type="caution">
    <text evidence="3">The sequence shown here is derived from an EMBL/GenBank/DDBJ whole genome shotgun (WGS) entry which is preliminary data.</text>
</comment>
<feature type="transmembrane region" description="Helical" evidence="1">
    <location>
        <begin position="46"/>
        <end position="68"/>
    </location>
</feature>
<evidence type="ECO:0000313" key="5">
    <source>
        <dbReference type="Proteomes" id="UP000663852"/>
    </source>
</evidence>
<dbReference type="AlphaFoldDB" id="A0A815SFF3"/>
<keyword evidence="4" id="KW-1185">Reference proteome</keyword>
<keyword evidence="1" id="KW-0812">Transmembrane</keyword>
<proteinExistence type="predicted"/>
<dbReference type="EMBL" id="CAJNOJ010000589">
    <property type="protein sequence ID" value="CAF1491238.1"/>
    <property type="molecule type" value="Genomic_DNA"/>
</dbReference>
<feature type="transmembrane region" description="Helical" evidence="1">
    <location>
        <begin position="6"/>
        <end position="25"/>
    </location>
</feature>
<keyword evidence="1" id="KW-0472">Membrane</keyword>
<evidence type="ECO:0000313" key="2">
    <source>
        <dbReference type="EMBL" id="CAF1446368.1"/>
    </source>
</evidence>
<name>A0A815SFF3_ADIRI</name>
<organism evidence="3 5">
    <name type="scientific">Adineta ricciae</name>
    <name type="common">Rotifer</name>
    <dbReference type="NCBI Taxonomy" id="249248"/>
    <lineage>
        <taxon>Eukaryota</taxon>
        <taxon>Metazoa</taxon>
        <taxon>Spiralia</taxon>
        <taxon>Gnathifera</taxon>
        <taxon>Rotifera</taxon>
        <taxon>Eurotatoria</taxon>
        <taxon>Bdelloidea</taxon>
        <taxon>Adinetida</taxon>
        <taxon>Adinetidae</taxon>
        <taxon>Adineta</taxon>
    </lineage>
</organism>
<reference evidence="3" key="1">
    <citation type="submission" date="2021-02" db="EMBL/GenBank/DDBJ databases">
        <authorList>
            <person name="Nowell W R."/>
        </authorList>
    </citation>
    <scope>NUCLEOTIDE SEQUENCE</scope>
</reference>